<dbReference type="SUPFAM" id="SSF56037">
    <property type="entry name" value="PheT/TilS domain"/>
    <property type="match status" value="1"/>
</dbReference>
<keyword evidence="4 8" id="KW-0819">tRNA processing</keyword>
<dbReference type="EMBL" id="CP106735">
    <property type="protein sequence ID" value="UXX79254.1"/>
    <property type="molecule type" value="Genomic_DNA"/>
</dbReference>
<name>A0ABY6CZY4_9BACT</name>
<dbReference type="SMART" id="SM00977">
    <property type="entry name" value="TilS_C"/>
    <property type="match status" value="1"/>
</dbReference>
<comment type="domain">
    <text evidence="8">The N-terminal region contains the highly conserved SGGXDS motif, predicted to be a P-loop motif involved in ATP binding.</text>
</comment>
<keyword evidence="2 8" id="KW-0963">Cytoplasm</keyword>
<dbReference type="SUPFAM" id="SSF52402">
    <property type="entry name" value="Adenine nucleotide alpha hydrolases-like"/>
    <property type="match status" value="1"/>
</dbReference>
<dbReference type="InterPro" id="IPR012094">
    <property type="entry name" value="tRNA_Ile_lys_synt"/>
</dbReference>
<dbReference type="Pfam" id="PF01171">
    <property type="entry name" value="ATP_bind_3"/>
    <property type="match status" value="1"/>
</dbReference>
<keyword evidence="3 8" id="KW-0436">Ligase</keyword>
<evidence type="ECO:0000256" key="4">
    <source>
        <dbReference type="ARBA" id="ARBA00022694"/>
    </source>
</evidence>
<dbReference type="RefSeq" id="WP_263050997.1">
    <property type="nucleotide sequence ID" value="NZ_CP106735.1"/>
</dbReference>
<dbReference type="Pfam" id="PF11734">
    <property type="entry name" value="TilS_C"/>
    <property type="match status" value="1"/>
</dbReference>
<protein>
    <recommendedName>
        <fullName evidence="8">tRNA(Ile)-lysidine synthase</fullName>
        <ecNumber evidence="8">6.3.4.19</ecNumber>
    </recommendedName>
    <alternativeName>
        <fullName evidence="8">tRNA(Ile)-2-lysyl-cytidine synthase</fullName>
    </alternativeName>
    <alternativeName>
        <fullName evidence="8">tRNA(Ile)-lysidine synthetase</fullName>
    </alternativeName>
</protein>
<dbReference type="NCBIfam" id="TIGR02432">
    <property type="entry name" value="lysidine_TilS_N"/>
    <property type="match status" value="1"/>
</dbReference>
<reference evidence="10" key="1">
    <citation type="submission" date="2022-10" db="EMBL/GenBank/DDBJ databases">
        <title>Comparative genomics and taxonomic characterization of three novel marine species of genus Reichenbachiella exhibiting antioxidant and polysaccharide degradation activities.</title>
        <authorList>
            <person name="Muhammad N."/>
            <person name="Lee Y.-J."/>
            <person name="Ko J."/>
            <person name="Kim S.-G."/>
        </authorList>
    </citation>
    <scope>NUCLEOTIDE SEQUENCE</scope>
    <source>
        <strain evidence="10">Wsw4-B4</strain>
    </source>
</reference>
<evidence type="ECO:0000256" key="6">
    <source>
        <dbReference type="ARBA" id="ARBA00022840"/>
    </source>
</evidence>
<dbReference type="PANTHER" id="PTHR43033:SF1">
    <property type="entry name" value="TRNA(ILE)-LYSIDINE SYNTHASE-RELATED"/>
    <property type="match status" value="1"/>
</dbReference>
<evidence type="ECO:0000313" key="11">
    <source>
        <dbReference type="Proteomes" id="UP001062165"/>
    </source>
</evidence>
<evidence type="ECO:0000256" key="3">
    <source>
        <dbReference type="ARBA" id="ARBA00022598"/>
    </source>
</evidence>
<keyword evidence="6 8" id="KW-0067">ATP-binding</keyword>
<comment type="catalytic activity">
    <reaction evidence="7 8">
        <text>cytidine(34) in tRNA(Ile2) + L-lysine + ATP = lysidine(34) in tRNA(Ile2) + AMP + diphosphate + H(+)</text>
        <dbReference type="Rhea" id="RHEA:43744"/>
        <dbReference type="Rhea" id="RHEA-COMP:10625"/>
        <dbReference type="Rhea" id="RHEA-COMP:10670"/>
        <dbReference type="ChEBI" id="CHEBI:15378"/>
        <dbReference type="ChEBI" id="CHEBI:30616"/>
        <dbReference type="ChEBI" id="CHEBI:32551"/>
        <dbReference type="ChEBI" id="CHEBI:33019"/>
        <dbReference type="ChEBI" id="CHEBI:82748"/>
        <dbReference type="ChEBI" id="CHEBI:83665"/>
        <dbReference type="ChEBI" id="CHEBI:456215"/>
        <dbReference type="EC" id="6.3.4.19"/>
    </reaction>
</comment>
<comment type="subcellular location">
    <subcellularLocation>
        <location evidence="1 8">Cytoplasm</location>
    </subcellularLocation>
</comment>
<evidence type="ECO:0000256" key="7">
    <source>
        <dbReference type="ARBA" id="ARBA00048539"/>
    </source>
</evidence>
<dbReference type="Proteomes" id="UP001062165">
    <property type="component" value="Chromosome"/>
</dbReference>
<evidence type="ECO:0000256" key="2">
    <source>
        <dbReference type="ARBA" id="ARBA00022490"/>
    </source>
</evidence>
<evidence type="ECO:0000259" key="9">
    <source>
        <dbReference type="SMART" id="SM00977"/>
    </source>
</evidence>
<dbReference type="InterPro" id="IPR012795">
    <property type="entry name" value="tRNA_Ile_lys_synt_N"/>
</dbReference>
<feature type="domain" description="Lysidine-tRNA(Ile) synthetase C-terminal" evidence="9">
    <location>
        <begin position="367"/>
        <end position="439"/>
    </location>
</feature>
<dbReference type="InterPro" id="IPR014729">
    <property type="entry name" value="Rossmann-like_a/b/a_fold"/>
</dbReference>
<dbReference type="PANTHER" id="PTHR43033">
    <property type="entry name" value="TRNA(ILE)-LYSIDINE SYNTHASE-RELATED"/>
    <property type="match status" value="1"/>
</dbReference>
<organism evidence="10 11">
    <name type="scientific">Reichenbachiella carrageenanivorans</name>
    <dbReference type="NCBI Taxonomy" id="2979869"/>
    <lineage>
        <taxon>Bacteria</taxon>
        <taxon>Pseudomonadati</taxon>
        <taxon>Bacteroidota</taxon>
        <taxon>Cytophagia</taxon>
        <taxon>Cytophagales</taxon>
        <taxon>Reichenbachiellaceae</taxon>
        <taxon>Reichenbachiella</taxon>
    </lineage>
</organism>
<proteinExistence type="inferred from homology"/>
<comment type="similarity">
    <text evidence="8">Belongs to the tRNA(Ile)-lysidine synthase family.</text>
</comment>
<evidence type="ECO:0000256" key="1">
    <source>
        <dbReference type="ARBA" id="ARBA00004496"/>
    </source>
</evidence>
<sequence>MNTLQKSFEKFINKEQLFAPSDRLLVALSGGVDSIVLVHLLHTAGYQLAIAHCNFQLRGQASNEDADFVTGFANEYGLVLHLKAFDTQAFAAEKKLSTQVAARALRYEWFDKLMQEHGYTHLLTAHHANDQVETMLYNLSKGTGIAGLRGIPLKHDSLRRPLLGTERKDIEAYAKSHQLTWREDASNLERKYSRNRLRLHVIPELKQINPGLEQTMLQNSRRFEALEKLLQHTVQSINSQYLSEANDCHTLALNWYEETQGGIAILIEILKPFGFNANQCFSISESIATRSIGKQYLSAKYTLALDRNGLLIAPQEDTLFNESVTIENPKVSTPYANFTLTTVEVSNNWPKDKNTACLDADLVQFPLKIRNWKQGDSFYPLGMKGKKKLSDFMIDEKIPVNLKLRVALFESGNDIIWVAGHRIDERYKITSKTKRILIIKMTSHV</sequence>
<keyword evidence="5 8" id="KW-0547">Nucleotide-binding</keyword>
<dbReference type="HAMAP" id="MF_01161">
    <property type="entry name" value="tRNA_Ile_lys_synt"/>
    <property type="match status" value="1"/>
</dbReference>
<dbReference type="GO" id="GO:0032267">
    <property type="term" value="F:tRNA(Ile)-lysidine synthase activity"/>
    <property type="evidence" value="ECO:0007669"/>
    <property type="project" value="UniProtKB-EC"/>
</dbReference>
<evidence type="ECO:0000256" key="8">
    <source>
        <dbReference type="HAMAP-Rule" id="MF_01161"/>
    </source>
</evidence>
<dbReference type="InterPro" id="IPR011063">
    <property type="entry name" value="TilS/TtcA_N"/>
</dbReference>
<evidence type="ECO:0000256" key="5">
    <source>
        <dbReference type="ARBA" id="ARBA00022741"/>
    </source>
</evidence>
<feature type="binding site" evidence="8">
    <location>
        <begin position="29"/>
        <end position="34"/>
    </location>
    <ligand>
        <name>ATP</name>
        <dbReference type="ChEBI" id="CHEBI:30616"/>
    </ligand>
</feature>
<accession>A0ABY6CZY4</accession>
<gene>
    <name evidence="8 10" type="primary">tilS</name>
    <name evidence="10" type="ORF">N7E81_18020</name>
</gene>
<comment type="function">
    <text evidence="8">Ligates lysine onto the cytidine present at position 34 of the AUA codon-specific tRNA(Ile) that contains the anticodon CAU, in an ATP-dependent manner. Cytidine is converted to lysidine, thus changing the amino acid specificity of the tRNA from methionine to isoleucine.</text>
</comment>
<keyword evidence="11" id="KW-1185">Reference proteome</keyword>
<dbReference type="NCBIfam" id="TIGR02433">
    <property type="entry name" value="lysidine_TilS_C"/>
    <property type="match status" value="1"/>
</dbReference>
<dbReference type="Gene3D" id="3.40.50.620">
    <property type="entry name" value="HUPs"/>
    <property type="match status" value="1"/>
</dbReference>
<dbReference type="CDD" id="cd01992">
    <property type="entry name" value="TilS_N"/>
    <property type="match status" value="1"/>
</dbReference>
<dbReference type="InterPro" id="IPR012796">
    <property type="entry name" value="Lysidine-tRNA-synth_C"/>
</dbReference>
<evidence type="ECO:0000313" key="10">
    <source>
        <dbReference type="EMBL" id="UXX79254.1"/>
    </source>
</evidence>
<dbReference type="EC" id="6.3.4.19" evidence="8"/>